<name>A0A7S2IAG9_9STRA</name>
<dbReference type="GO" id="GO:0019706">
    <property type="term" value="F:protein-cysteine S-palmitoyltransferase activity"/>
    <property type="evidence" value="ECO:0007669"/>
    <property type="project" value="UniProtKB-EC"/>
</dbReference>
<proteinExistence type="inferred from homology"/>
<comment type="catalytic activity">
    <reaction evidence="7">
        <text>L-cysteinyl-[protein] + hexadecanoyl-CoA = S-hexadecanoyl-L-cysteinyl-[protein] + CoA</text>
        <dbReference type="Rhea" id="RHEA:36683"/>
        <dbReference type="Rhea" id="RHEA-COMP:10131"/>
        <dbReference type="Rhea" id="RHEA-COMP:11032"/>
        <dbReference type="ChEBI" id="CHEBI:29950"/>
        <dbReference type="ChEBI" id="CHEBI:57287"/>
        <dbReference type="ChEBI" id="CHEBI:57379"/>
        <dbReference type="ChEBI" id="CHEBI:74151"/>
        <dbReference type="EC" id="2.3.1.225"/>
    </reaction>
</comment>
<sequence length="425" mass="47660">MENLGAEGQKINGAVANAALEGTAESKLSQQQNSSSQPDDVPNGGRGQKINERVQSIDRKVVKPAQSCLRIFCGCEYNSSTDRLEYDYTYDETVKKKRQPLPRIRERGEFYVDSYNGEPWACSFGTNEESGIWMNSGDQAGTIMAALVWLLMLYSAATVTLLTITEGIPPILGMIYNFLCFMALSCHAKTSFTDPGSVPRSSVPQENQRRDSASHSMCGQCQTFKPPMSHHCRICNRCVSRMDHHCPWMNNCVGAANLKHFLLFLLYTWTCAAYSLSLFGWNYFFCADEDCTFHVVVVHLVRVMTVLCIGAFLFTSSMLMNVCYGLMTGIGTIDRLKKKATNTMSQSDEEPIPLKDVFGIEGYHTWPFPIDPVFDDYDRVMGYSTPQRLAREQQHMERKTPANTPDIVPAPTLELPSCVNDFLPV</sequence>
<dbReference type="GO" id="GO:0016020">
    <property type="term" value="C:membrane"/>
    <property type="evidence" value="ECO:0007669"/>
    <property type="project" value="UniProtKB-SubCell"/>
</dbReference>
<dbReference type="InterPro" id="IPR001594">
    <property type="entry name" value="Palmitoyltrfase_DHHC"/>
</dbReference>
<keyword evidence="3 7" id="KW-0812">Transmembrane</keyword>
<dbReference type="PANTHER" id="PTHR12246">
    <property type="entry name" value="PALMITOYLTRANSFERASE ZDHHC16"/>
    <property type="match status" value="1"/>
</dbReference>
<feature type="transmembrane region" description="Helical" evidence="7">
    <location>
        <begin position="170"/>
        <end position="188"/>
    </location>
</feature>
<evidence type="ECO:0000259" key="9">
    <source>
        <dbReference type="Pfam" id="PF01529"/>
    </source>
</evidence>
<feature type="region of interest" description="Disordered" evidence="8">
    <location>
        <begin position="22"/>
        <end position="56"/>
    </location>
</feature>
<comment type="similarity">
    <text evidence="7">Belongs to the DHHC palmitoyltransferase family.</text>
</comment>
<gene>
    <name evidence="10" type="ORF">HTAM1171_LOCUS10501</name>
</gene>
<evidence type="ECO:0000256" key="6">
    <source>
        <dbReference type="ARBA" id="ARBA00023315"/>
    </source>
</evidence>
<feature type="domain" description="Palmitoyltransferase DHHC" evidence="9">
    <location>
        <begin position="214"/>
        <end position="338"/>
    </location>
</feature>
<reference evidence="10" key="1">
    <citation type="submission" date="2021-01" db="EMBL/GenBank/DDBJ databases">
        <authorList>
            <person name="Corre E."/>
            <person name="Pelletier E."/>
            <person name="Niang G."/>
            <person name="Scheremetjew M."/>
            <person name="Finn R."/>
            <person name="Kale V."/>
            <person name="Holt S."/>
            <person name="Cochrane G."/>
            <person name="Meng A."/>
            <person name="Brown T."/>
            <person name="Cohen L."/>
        </authorList>
    </citation>
    <scope>NUCLEOTIDE SEQUENCE</scope>
    <source>
        <strain evidence="10">CCMP826</strain>
    </source>
</reference>
<evidence type="ECO:0000256" key="3">
    <source>
        <dbReference type="ARBA" id="ARBA00022692"/>
    </source>
</evidence>
<keyword evidence="6 7" id="KW-0012">Acyltransferase</keyword>
<dbReference type="Pfam" id="PF01529">
    <property type="entry name" value="DHHC"/>
    <property type="match status" value="1"/>
</dbReference>
<evidence type="ECO:0000256" key="1">
    <source>
        <dbReference type="ARBA" id="ARBA00004141"/>
    </source>
</evidence>
<dbReference type="EMBL" id="HBGV01017086">
    <property type="protein sequence ID" value="CAD9512388.1"/>
    <property type="molecule type" value="Transcribed_RNA"/>
</dbReference>
<evidence type="ECO:0000256" key="2">
    <source>
        <dbReference type="ARBA" id="ARBA00022679"/>
    </source>
</evidence>
<evidence type="ECO:0000256" key="7">
    <source>
        <dbReference type="RuleBase" id="RU079119"/>
    </source>
</evidence>
<comment type="subcellular location">
    <subcellularLocation>
        <location evidence="1">Membrane</location>
        <topology evidence="1">Multi-pass membrane protein</topology>
    </subcellularLocation>
</comment>
<protein>
    <recommendedName>
        <fullName evidence="7">Palmitoyltransferase</fullName>
        <ecNumber evidence="7">2.3.1.225</ecNumber>
    </recommendedName>
</protein>
<keyword evidence="2 7" id="KW-0808">Transferase</keyword>
<keyword evidence="4 7" id="KW-1133">Transmembrane helix</keyword>
<dbReference type="InterPro" id="IPR039859">
    <property type="entry name" value="PFA4/ZDH16/20/ERF2-like"/>
</dbReference>
<evidence type="ECO:0000256" key="5">
    <source>
        <dbReference type="ARBA" id="ARBA00023136"/>
    </source>
</evidence>
<keyword evidence="5 7" id="KW-0472">Membrane</keyword>
<organism evidence="10">
    <name type="scientific">Helicotheca tamesis</name>
    <dbReference type="NCBI Taxonomy" id="374047"/>
    <lineage>
        <taxon>Eukaryota</taxon>
        <taxon>Sar</taxon>
        <taxon>Stramenopiles</taxon>
        <taxon>Ochrophyta</taxon>
        <taxon>Bacillariophyta</taxon>
        <taxon>Mediophyceae</taxon>
        <taxon>Lithodesmiophycidae</taxon>
        <taxon>Lithodesmiales</taxon>
        <taxon>Lithodesmiaceae</taxon>
        <taxon>Helicotheca</taxon>
    </lineage>
</organism>
<dbReference type="AlphaFoldDB" id="A0A7S2IAG9"/>
<feature type="transmembrane region" description="Helical" evidence="7">
    <location>
        <begin position="304"/>
        <end position="327"/>
    </location>
</feature>
<comment type="domain">
    <text evidence="7">The DHHC domain is required for palmitoyltransferase activity.</text>
</comment>
<feature type="transmembrane region" description="Helical" evidence="7">
    <location>
        <begin position="143"/>
        <end position="164"/>
    </location>
</feature>
<dbReference type="EC" id="2.3.1.225" evidence="7"/>
<feature type="transmembrane region" description="Helical" evidence="7">
    <location>
        <begin position="261"/>
        <end position="284"/>
    </location>
</feature>
<evidence type="ECO:0000256" key="4">
    <source>
        <dbReference type="ARBA" id="ARBA00022989"/>
    </source>
</evidence>
<evidence type="ECO:0000256" key="8">
    <source>
        <dbReference type="SAM" id="MobiDB-lite"/>
    </source>
</evidence>
<dbReference type="PROSITE" id="PS50216">
    <property type="entry name" value="DHHC"/>
    <property type="match status" value="1"/>
</dbReference>
<evidence type="ECO:0000313" key="10">
    <source>
        <dbReference type="EMBL" id="CAD9512388.1"/>
    </source>
</evidence>
<accession>A0A7S2IAG9</accession>